<feature type="region of interest" description="Disordered" evidence="1">
    <location>
        <begin position="1"/>
        <end position="67"/>
    </location>
</feature>
<protein>
    <submittedName>
        <fullName evidence="2">Uncharacterized protein</fullName>
    </submittedName>
</protein>
<keyword evidence="3" id="KW-1185">Reference proteome</keyword>
<name>A0A4D6L5L7_VIGUN</name>
<evidence type="ECO:0000256" key="1">
    <source>
        <dbReference type="SAM" id="MobiDB-lite"/>
    </source>
</evidence>
<dbReference type="AlphaFoldDB" id="A0A4D6L5L7"/>
<evidence type="ECO:0000313" key="3">
    <source>
        <dbReference type="Proteomes" id="UP000501690"/>
    </source>
</evidence>
<dbReference type="EMBL" id="CP039346">
    <property type="protein sequence ID" value="QCD83745.1"/>
    <property type="molecule type" value="Genomic_DNA"/>
</dbReference>
<reference evidence="2 3" key="1">
    <citation type="submission" date="2019-04" db="EMBL/GenBank/DDBJ databases">
        <title>An improved genome assembly and genetic linkage map for asparagus bean, Vigna unguiculata ssp. sesquipedialis.</title>
        <authorList>
            <person name="Xia Q."/>
            <person name="Zhang R."/>
            <person name="Dong Y."/>
        </authorList>
    </citation>
    <scope>NUCLEOTIDE SEQUENCE [LARGE SCALE GENOMIC DNA]</scope>
    <source>
        <tissue evidence="2">Leaf</tissue>
    </source>
</reference>
<dbReference type="Proteomes" id="UP000501690">
    <property type="component" value="Linkage Group LG2"/>
</dbReference>
<sequence length="67" mass="7596">MKMTSQYRVRVAKQRSSGSRRSVGSTTTERPAPTSTTTAKEQPMTTTFMHHRDGQELEGRELRVGRN</sequence>
<proteinExistence type="predicted"/>
<gene>
    <name evidence="2" type="ORF">DEO72_LG2g4092</name>
</gene>
<feature type="compositionally biased region" description="Basic and acidic residues" evidence="1">
    <location>
        <begin position="50"/>
        <end position="67"/>
    </location>
</feature>
<organism evidence="2 3">
    <name type="scientific">Vigna unguiculata</name>
    <name type="common">Cowpea</name>
    <dbReference type="NCBI Taxonomy" id="3917"/>
    <lineage>
        <taxon>Eukaryota</taxon>
        <taxon>Viridiplantae</taxon>
        <taxon>Streptophyta</taxon>
        <taxon>Embryophyta</taxon>
        <taxon>Tracheophyta</taxon>
        <taxon>Spermatophyta</taxon>
        <taxon>Magnoliopsida</taxon>
        <taxon>eudicotyledons</taxon>
        <taxon>Gunneridae</taxon>
        <taxon>Pentapetalae</taxon>
        <taxon>rosids</taxon>
        <taxon>fabids</taxon>
        <taxon>Fabales</taxon>
        <taxon>Fabaceae</taxon>
        <taxon>Papilionoideae</taxon>
        <taxon>50 kb inversion clade</taxon>
        <taxon>NPAAA clade</taxon>
        <taxon>indigoferoid/millettioid clade</taxon>
        <taxon>Phaseoleae</taxon>
        <taxon>Vigna</taxon>
    </lineage>
</organism>
<accession>A0A4D6L5L7</accession>
<evidence type="ECO:0000313" key="2">
    <source>
        <dbReference type="EMBL" id="QCD83745.1"/>
    </source>
</evidence>
<feature type="compositionally biased region" description="Low complexity" evidence="1">
    <location>
        <begin position="15"/>
        <end position="39"/>
    </location>
</feature>